<keyword evidence="2" id="KW-0732">Signal</keyword>
<keyword evidence="4" id="KW-1185">Reference proteome</keyword>
<evidence type="ECO:0000313" key="3">
    <source>
        <dbReference type="EMBL" id="KEO80960.1"/>
    </source>
</evidence>
<evidence type="ECO:0008006" key="5">
    <source>
        <dbReference type="Google" id="ProtNLM"/>
    </source>
</evidence>
<sequence>MKKAAMAALLLTFLFAGCSSDKQDTAQQNTPNTTTPAKTTTPSTPSTPAAQDPAQTTPGVDPSVSEVRSAFGLTADYLDLPPTAIPSLGLGQMDKLAVDQKQGLALAKAVSSALTNIGWSQQDSPPGIFVTTDGNQFAIGMKKADGSFVLQRYELQADGTYKMTGQETKPAAK</sequence>
<evidence type="ECO:0000256" key="1">
    <source>
        <dbReference type="SAM" id="MobiDB-lite"/>
    </source>
</evidence>
<protein>
    <recommendedName>
        <fullName evidence="5">Lipoprotein</fullName>
    </recommendedName>
</protein>
<dbReference type="Proteomes" id="UP000027931">
    <property type="component" value="Unassembled WGS sequence"/>
</dbReference>
<comment type="caution">
    <text evidence="3">The sequence shown here is derived from an EMBL/GenBank/DDBJ whole genome shotgun (WGS) entry which is preliminary data.</text>
</comment>
<dbReference type="OrthoDB" id="2381509at2"/>
<dbReference type="EMBL" id="JMIR01000052">
    <property type="protein sequence ID" value="KEO80960.1"/>
    <property type="molecule type" value="Genomic_DNA"/>
</dbReference>
<feature type="region of interest" description="Disordered" evidence="1">
    <location>
        <begin position="22"/>
        <end position="64"/>
    </location>
</feature>
<reference evidence="3 4" key="1">
    <citation type="journal article" date="2013" name="Int. J. Syst. Evol. Microbiol.">
        <title>Tumebacillus flagellatus sp. nov., an alpha-amylase/pullulanase-producing bacterium isolated from cassava wastewater.</title>
        <authorList>
            <person name="Wang Q."/>
            <person name="Xie N."/>
            <person name="Qin Y."/>
            <person name="Shen N."/>
            <person name="Zhu J."/>
            <person name="Mi H."/>
            <person name="Huang R."/>
        </authorList>
    </citation>
    <scope>NUCLEOTIDE SEQUENCE [LARGE SCALE GENOMIC DNA]</scope>
    <source>
        <strain evidence="3 4">GST4</strain>
    </source>
</reference>
<evidence type="ECO:0000313" key="4">
    <source>
        <dbReference type="Proteomes" id="UP000027931"/>
    </source>
</evidence>
<dbReference type="AlphaFoldDB" id="A0A074LK26"/>
<feature type="chain" id="PRO_5039363991" description="Lipoprotein" evidence="2">
    <location>
        <begin position="23"/>
        <end position="173"/>
    </location>
</feature>
<name>A0A074LK26_9BACL</name>
<dbReference type="STRING" id="1157490.EL26_23310"/>
<evidence type="ECO:0000256" key="2">
    <source>
        <dbReference type="SAM" id="SignalP"/>
    </source>
</evidence>
<feature type="signal peptide" evidence="2">
    <location>
        <begin position="1"/>
        <end position="22"/>
    </location>
</feature>
<proteinExistence type="predicted"/>
<dbReference type="PROSITE" id="PS51257">
    <property type="entry name" value="PROKAR_LIPOPROTEIN"/>
    <property type="match status" value="1"/>
</dbReference>
<organism evidence="3 4">
    <name type="scientific">Tumebacillus flagellatus</name>
    <dbReference type="NCBI Taxonomy" id="1157490"/>
    <lineage>
        <taxon>Bacteria</taxon>
        <taxon>Bacillati</taxon>
        <taxon>Bacillota</taxon>
        <taxon>Bacilli</taxon>
        <taxon>Bacillales</taxon>
        <taxon>Alicyclobacillaceae</taxon>
        <taxon>Tumebacillus</taxon>
    </lineage>
</organism>
<dbReference type="RefSeq" id="WP_038094475.1">
    <property type="nucleotide sequence ID" value="NZ_JMIR01000052.1"/>
</dbReference>
<gene>
    <name evidence="3" type="ORF">EL26_23310</name>
</gene>
<accession>A0A074LK26</accession>
<feature type="compositionally biased region" description="Low complexity" evidence="1">
    <location>
        <begin position="25"/>
        <end position="58"/>
    </location>
</feature>